<sequence>MNASRKLAFSAISSGTKPTMAEVVKGNREQNMGLKLNYYPPVMKDVIKIVKLNPQEIAEQNQKWSRALIGNVIVGNPTFKEMLKFIYRVWNYVSTPQVFLHNNGYFIFKFNNEEDKEAILKQGPYTFNYRPFILKQWDPEFQMNKEPTQLIPIWVMFPNLLIQFWAPGNLERITSCIGKPICIDKLTAQEQRIAYARILIEIDISQPLPESISLELPDGTHYSQNIEYEWKPLFYQDCLKVGHNTRDCTKPAEHKEPR</sequence>
<dbReference type="RefSeq" id="XP_016451197.1">
    <property type="nucleotide sequence ID" value="XM_016595711.1"/>
</dbReference>
<evidence type="ECO:0000313" key="2">
    <source>
        <dbReference type="Proteomes" id="UP000790787"/>
    </source>
</evidence>
<dbReference type="KEGG" id="nta:107775908"/>
<dbReference type="GeneID" id="107775908"/>
<reference evidence="3" key="2">
    <citation type="submission" date="2025-08" db="UniProtKB">
        <authorList>
            <consortium name="RefSeq"/>
        </authorList>
    </citation>
    <scope>IDENTIFICATION</scope>
    <source>
        <tissue evidence="3">Leaf</tissue>
    </source>
</reference>
<dbReference type="Pfam" id="PF14111">
    <property type="entry name" value="DUF4283"/>
    <property type="match status" value="1"/>
</dbReference>
<evidence type="ECO:0000313" key="3">
    <source>
        <dbReference type="RefSeq" id="XP_016451197.1"/>
    </source>
</evidence>
<dbReference type="PANTHER" id="PTHR33233:SF14">
    <property type="entry name" value="ENDONUCLEASE_EXONUCLEASE_PHOSPHATASE"/>
    <property type="match status" value="1"/>
</dbReference>
<protein>
    <submittedName>
        <fullName evidence="3">Uncharacterized protein LOC107775908</fullName>
    </submittedName>
</protein>
<reference evidence="2" key="1">
    <citation type="journal article" date="2014" name="Nat. Commun.">
        <title>The tobacco genome sequence and its comparison with those of tomato and potato.</title>
        <authorList>
            <person name="Sierro N."/>
            <person name="Battey J.N."/>
            <person name="Ouadi S."/>
            <person name="Bakaher N."/>
            <person name="Bovet L."/>
            <person name="Willig A."/>
            <person name="Goepfert S."/>
            <person name="Peitsch M.C."/>
            <person name="Ivanov N.V."/>
        </authorList>
    </citation>
    <scope>NUCLEOTIDE SEQUENCE [LARGE SCALE GENOMIC DNA]</scope>
</reference>
<name>A0A1S3YGX6_TOBAC</name>
<dbReference type="PANTHER" id="PTHR33233">
    <property type="entry name" value="ENDONUCLEASE/EXONUCLEASE/PHOSPHATASE"/>
    <property type="match status" value="1"/>
</dbReference>
<keyword evidence="2" id="KW-1185">Reference proteome</keyword>
<feature type="domain" description="DUF4283" evidence="1">
    <location>
        <begin position="60"/>
        <end position="144"/>
    </location>
</feature>
<evidence type="ECO:0000259" key="1">
    <source>
        <dbReference type="Pfam" id="PF14111"/>
    </source>
</evidence>
<dbReference type="PaxDb" id="4097-A0A1S3YGX6"/>
<dbReference type="Proteomes" id="UP000790787">
    <property type="component" value="Chromosome 11"/>
</dbReference>
<proteinExistence type="predicted"/>
<dbReference type="OMA" id="EYEWRPM"/>
<organism evidence="2 3">
    <name type="scientific">Nicotiana tabacum</name>
    <name type="common">Common tobacco</name>
    <dbReference type="NCBI Taxonomy" id="4097"/>
    <lineage>
        <taxon>Eukaryota</taxon>
        <taxon>Viridiplantae</taxon>
        <taxon>Streptophyta</taxon>
        <taxon>Embryophyta</taxon>
        <taxon>Tracheophyta</taxon>
        <taxon>Spermatophyta</taxon>
        <taxon>Magnoliopsida</taxon>
        <taxon>eudicotyledons</taxon>
        <taxon>Gunneridae</taxon>
        <taxon>Pentapetalae</taxon>
        <taxon>asterids</taxon>
        <taxon>lamiids</taxon>
        <taxon>Solanales</taxon>
        <taxon>Solanaceae</taxon>
        <taxon>Nicotianoideae</taxon>
        <taxon>Nicotianeae</taxon>
        <taxon>Nicotiana</taxon>
    </lineage>
</organism>
<dbReference type="AlphaFoldDB" id="A0A1S3YGX6"/>
<gene>
    <name evidence="3" type="primary">LOC107775908</name>
</gene>
<accession>A0A1S3YGX6</accession>
<dbReference type="InterPro" id="IPR025558">
    <property type="entry name" value="DUF4283"/>
</dbReference>
<dbReference type="OrthoDB" id="1751344at2759"/>